<dbReference type="Pfam" id="PF07973">
    <property type="entry name" value="tRNA_SAD"/>
    <property type="match status" value="1"/>
</dbReference>
<dbReference type="Gene3D" id="3.30.980.10">
    <property type="entry name" value="Threonyl-trna Synthetase, Chain A, domain 2"/>
    <property type="match status" value="1"/>
</dbReference>
<dbReference type="InterPro" id="IPR018163">
    <property type="entry name" value="Thr/Ala-tRNA-synth_IIc_edit"/>
</dbReference>
<proteinExistence type="inferred from homology"/>
<dbReference type="InterPro" id="IPR047246">
    <property type="entry name" value="ThrRS_anticodon"/>
</dbReference>
<dbReference type="SUPFAM" id="SSF52954">
    <property type="entry name" value="Class II aaRS ABD-related"/>
    <property type="match status" value="1"/>
</dbReference>
<dbReference type="InterPro" id="IPR012947">
    <property type="entry name" value="tRNA_SAD"/>
</dbReference>
<keyword evidence="9 13" id="KW-0694">RNA-binding</keyword>
<dbReference type="InterPro" id="IPR002314">
    <property type="entry name" value="aa-tRNA-synt_IIb"/>
</dbReference>
<evidence type="ECO:0000313" key="17">
    <source>
        <dbReference type="Proteomes" id="UP000673394"/>
    </source>
</evidence>
<comment type="caution">
    <text evidence="13">Lacks conserved residue(s) required for the propagation of feature annotation.</text>
</comment>
<evidence type="ECO:0000256" key="5">
    <source>
        <dbReference type="ARBA" id="ARBA00022723"/>
    </source>
</evidence>
<dbReference type="PANTHER" id="PTHR11451">
    <property type="entry name" value="THREONINE-TRNA LIGASE"/>
    <property type="match status" value="1"/>
</dbReference>
<comment type="caution">
    <text evidence="16">The sequence shown here is derived from an EMBL/GenBank/DDBJ whole genome shotgun (WGS) entry which is preliminary data.</text>
</comment>
<name>A0ABS5C5A9_9BACL</name>
<keyword evidence="3 13" id="KW-0820">tRNA-binding</keyword>
<dbReference type="Pfam" id="PF02824">
    <property type="entry name" value="TGS"/>
    <property type="match status" value="1"/>
</dbReference>
<evidence type="ECO:0000259" key="14">
    <source>
        <dbReference type="PROSITE" id="PS50862"/>
    </source>
</evidence>
<keyword evidence="8 13" id="KW-0067">ATP-binding</keyword>
<dbReference type="InterPro" id="IPR004095">
    <property type="entry name" value="TGS"/>
</dbReference>
<evidence type="ECO:0000256" key="8">
    <source>
        <dbReference type="ARBA" id="ARBA00022840"/>
    </source>
</evidence>
<dbReference type="NCBIfam" id="TIGR00418">
    <property type="entry name" value="thrS"/>
    <property type="match status" value="1"/>
</dbReference>
<feature type="domain" description="Aminoacyl-transfer RNA synthetases class-II family profile" evidence="14">
    <location>
        <begin position="316"/>
        <end position="581"/>
    </location>
</feature>
<evidence type="ECO:0000256" key="7">
    <source>
        <dbReference type="ARBA" id="ARBA00022833"/>
    </source>
</evidence>
<dbReference type="SUPFAM" id="SSF55681">
    <property type="entry name" value="Class II aaRS and biotin synthetases"/>
    <property type="match status" value="1"/>
</dbReference>
<evidence type="ECO:0000256" key="1">
    <source>
        <dbReference type="ARBA" id="ARBA00008226"/>
    </source>
</evidence>
<dbReference type="PANTHER" id="PTHR11451:SF44">
    <property type="entry name" value="THREONINE--TRNA LIGASE, CHLOROPLASTIC_MITOCHONDRIAL 2"/>
    <property type="match status" value="1"/>
</dbReference>
<organism evidence="16 17">
    <name type="scientific">Paenibacillus lignilyticus</name>
    <dbReference type="NCBI Taxonomy" id="1172615"/>
    <lineage>
        <taxon>Bacteria</taxon>
        <taxon>Bacillati</taxon>
        <taxon>Bacillota</taxon>
        <taxon>Bacilli</taxon>
        <taxon>Bacillales</taxon>
        <taxon>Paenibacillaceae</taxon>
        <taxon>Paenibacillus</taxon>
    </lineage>
</organism>
<dbReference type="InterPro" id="IPR033728">
    <property type="entry name" value="ThrRS_core"/>
</dbReference>
<feature type="binding site" evidence="13">
    <location>
        <position position="558"/>
    </location>
    <ligand>
        <name>Zn(2+)</name>
        <dbReference type="ChEBI" id="CHEBI:29105"/>
        <note>catalytic</note>
    </ligand>
</feature>
<dbReference type="InterPro" id="IPR002320">
    <property type="entry name" value="Thr-tRNA-ligase_IIa"/>
</dbReference>
<dbReference type="InterPro" id="IPR036621">
    <property type="entry name" value="Anticodon-bd_dom_sf"/>
</dbReference>
<dbReference type="CDD" id="cd00771">
    <property type="entry name" value="ThrRS_core"/>
    <property type="match status" value="1"/>
</dbReference>
<feature type="domain" description="TGS" evidence="15">
    <location>
        <begin position="47"/>
        <end position="108"/>
    </location>
</feature>
<gene>
    <name evidence="13 16" type="primary">thrS</name>
    <name evidence="16" type="ORF">I8J30_00495</name>
</gene>
<keyword evidence="5 13" id="KW-0479">Metal-binding</keyword>
<evidence type="ECO:0000259" key="15">
    <source>
        <dbReference type="PROSITE" id="PS51880"/>
    </source>
</evidence>
<dbReference type="EC" id="6.1.1.3" evidence="13"/>
<feature type="binding site" evidence="13">
    <location>
        <position position="382"/>
    </location>
    <ligand>
        <name>Zn(2+)</name>
        <dbReference type="ChEBI" id="CHEBI:29105"/>
        <note>catalytic</note>
    </ligand>
</feature>
<dbReference type="InterPro" id="IPR004154">
    <property type="entry name" value="Anticodon-bd"/>
</dbReference>
<dbReference type="Gene3D" id="3.30.54.20">
    <property type="match status" value="1"/>
</dbReference>
<dbReference type="Proteomes" id="UP000673394">
    <property type="component" value="Unassembled WGS sequence"/>
</dbReference>
<dbReference type="EMBL" id="JAGKSP010000001">
    <property type="protein sequence ID" value="MBP3961178.1"/>
    <property type="molecule type" value="Genomic_DNA"/>
</dbReference>
<evidence type="ECO:0000256" key="2">
    <source>
        <dbReference type="ARBA" id="ARBA00022490"/>
    </source>
</evidence>
<keyword evidence="4 13" id="KW-0436">Ligase</keyword>
<comment type="cofactor">
    <cofactor evidence="13">
        <name>Zn(2+)</name>
        <dbReference type="ChEBI" id="CHEBI:29105"/>
    </cofactor>
    <text evidence="13">Binds 1 zinc ion per subunit.</text>
</comment>
<protein>
    <recommendedName>
        <fullName evidence="13">Threonine--tRNA ligase</fullName>
        <ecNumber evidence="13">6.1.1.3</ecNumber>
    </recommendedName>
    <alternativeName>
        <fullName evidence="13">Threonyl-tRNA synthetase</fullName>
        <shortName evidence="13">ThrRS</shortName>
    </alternativeName>
</protein>
<dbReference type="CDD" id="cd01667">
    <property type="entry name" value="TGS_ThrRS"/>
    <property type="match status" value="1"/>
</dbReference>
<dbReference type="InterPro" id="IPR006195">
    <property type="entry name" value="aa-tRNA-synth_II"/>
</dbReference>
<keyword evidence="10 13" id="KW-0648">Protein biosynthesis</keyword>
<dbReference type="Pfam" id="PF03129">
    <property type="entry name" value="HGTP_anticodon"/>
    <property type="match status" value="1"/>
</dbReference>
<dbReference type="InterPro" id="IPR045864">
    <property type="entry name" value="aa-tRNA-synth_II/BPL/LPL"/>
</dbReference>
<comment type="subunit">
    <text evidence="13">Homodimer.</text>
</comment>
<dbReference type="InterPro" id="IPR012676">
    <property type="entry name" value="TGS-like"/>
</dbReference>
<sequence length="683" mass="77680">MLRRTPRLIAIGWVELGWNHESERTRPLGHVRFFAFNLSNGGRLVENGIKVKLQDGGVRSFDAGVSVADVAKAISSALGKNAVAGKVNGREVDLSYRLEANCEVELITPDSDAGAAILRHSTAHLMAQAIKRIYGDEAVQLGVGPVIEDGFYYDVAIERPLTPADLLGIEKEMDRIVQQNLPIVRRVVEREDALACFEAQGEFLKVELIRDLPESAAISIYDQGEFADLCRGPHLPSTGRIKSFKLLSVAGAYWRGDAENTVLQRIYGTAFPKKAQLEEHLNRLEEAKKRDHRKLGKELGLFMFSEEAPGMPFYLPKGMTLRNELEQFSRELQRERDYDEVRTPLMLNQRLWEQSGHWDHYKDNMYFTKVDETAFALKPMNCPGHMLIYKNSLHSYRELPIRIAEFGQVHRHEYSGALNGMMRVRTFCQDDAHLFVRPDQIEAEIGRVISLIDDIYAVFGFEYRIELSTRPEDSMGEPELWDQAEAALAQVLNNRGIAYRVNEGDGAFYGPKIDFHILDALKRSWQCATIQLDFQMPEKFDLSYIGEDGQKRRPIVIHRAVYGSIDRFIGILTEHYAGAFPLWLAPVQVKIIPVSGIDQDYAYELKQVLEQSGVRAEVDFRSEKLGYKIREAQLEKVPYMLVLGEAERHSNSVAVRQRGHGDIGSMRIEALIERLREEISLKK</sequence>
<evidence type="ECO:0000256" key="10">
    <source>
        <dbReference type="ARBA" id="ARBA00022917"/>
    </source>
</evidence>
<dbReference type="PRINTS" id="PR01047">
    <property type="entry name" value="TRNASYNTHTHR"/>
</dbReference>
<evidence type="ECO:0000313" key="16">
    <source>
        <dbReference type="EMBL" id="MBP3961178.1"/>
    </source>
</evidence>
<dbReference type="Gene3D" id="3.10.20.30">
    <property type="match status" value="1"/>
</dbReference>
<reference evidence="16 17" key="1">
    <citation type="submission" date="2021-04" db="EMBL/GenBank/DDBJ databases">
        <title>Paenibacillus sp. DLE-14 whole genome sequence.</title>
        <authorList>
            <person name="Ham Y.J."/>
        </authorList>
    </citation>
    <scope>NUCLEOTIDE SEQUENCE [LARGE SCALE GENOMIC DNA]</scope>
    <source>
        <strain evidence="16 17">DLE-14</strain>
    </source>
</reference>
<dbReference type="Pfam" id="PF00587">
    <property type="entry name" value="tRNA-synt_2b"/>
    <property type="match status" value="1"/>
</dbReference>
<dbReference type="Gene3D" id="3.30.930.10">
    <property type="entry name" value="Bira Bifunctional Protein, Domain 2"/>
    <property type="match status" value="1"/>
</dbReference>
<evidence type="ECO:0000256" key="4">
    <source>
        <dbReference type="ARBA" id="ARBA00022598"/>
    </source>
</evidence>
<evidence type="ECO:0000256" key="12">
    <source>
        <dbReference type="ARBA" id="ARBA00049515"/>
    </source>
</evidence>
<dbReference type="CDD" id="cd00860">
    <property type="entry name" value="ThrRS_anticodon"/>
    <property type="match status" value="1"/>
</dbReference>
<evidence type="ECO:0000256" key="11">
    <source>
        <dbReference type="ARBA" id="ARBA00023146"/>
    </source>
</evidence>
<dbReference type="HAMAP" id="MF_00184">
    <property type="entry name" value="Thr_tRNA_synth"/>
    <property type="match status" value="1"/>
</dbReference>
<evidence type="ECO:0000256" key="9">
    <source>
        <dbReference type="ARBA" id="ARBA00022884"/>
    </source>
</evidence>
<keyword evidence="7 13" id="KW-0862">Zinc</keyword>
<keyword evidence="11 13" id="KW-0030">Aminoacyl-tRNA synthetase</keyword>
<dbReference type="PROSITE" id="PS51880">
    <property type="entry name" value="TGS"/>
    <property type="match status" value="1"/>
</dbReference>
<dbReference type="GO" id="GO:0004829">
    <property type="term" value="F:threonine-tRNA ligase activity"/>
    <property type="evidence" value="ECO:0007669"/>
    <property type="project" value="UniProtKB-EC"/>
</dbReference>
<keyword evidence="17" id="KW-1185">Reference proteome</keyword>
<keyword evidence="6 13" id="KW-0547">Nucleotide-binding</keyword>
<dbReference type="SUPFAM" id="SSF55186">
    <property type="entry name" value="ThrRS/AlaRS common domain"/>
    <property type="match status" value="1"/>
</dbReference>
<dbReference type="PROSITE" id="PS50862">
    <property type="entry name" value="AA_TRNA_LIGASE_II"/>
    <property type="match status" value="1"/>
</dbReference>
<comment type="similarity">
    <text evidence="1 13">Belongs to the class-II aminoacyl-tRNA synthetase family.</text>
</comment>
<dbReference type="InterPro" id="IPR012675">
    <property type="entry name" value="Beta-grasp_dom_sf"/>
</dbReference>
<evidence type="ECO:0000256" key="6">
    <source>
        <dbReference type="ARBA" id="ARBA00022741"/>
    </source>
</evidence>
<comment type="subcellular location">
    <subcellularLocation>
        <location evidence="13">Cytoplasm</location>
    </subcellularLocation>
</comment>
<accession>A0ABS5C5A9</accession>
<comment type="catalytic activity">
    <reaction evidence="12 13">
        <text>tRNA(Thr) + L-threonine + ATP = L-threonyl-tRNA(Thr) + AMP + diphosphate + H(+)</text>
        <dbReference type="Rhea" id="RHEA:24624"/>
        <dbReference type="Rhea" id="RHEA-COMP:9670"/>
        <dbReference type="Rhea" id="RHEA-COMP:9704"/>
        <dbReference type="ChEBI" id="CHEBI:15378"/>
        <dbReference type="ChEBI" id="CHEBI:30616"/>
        <dbReference type="ChEBI" id="CHEBI:33019"/>
        <dbReference type="ChEBI" id="CHEBI:57926"/>
        <dbReference type="ChEBI" id="CHEBI:78442"/>
        <dbReference type="ChEBI" id="CHEBI:78534"/>
        <dbReference type="ChEBI" id="CHEBI:456215"/>
        <dbReference type="EC" id="6.1.1.3"/>
    </reaction>
</comment>
<evidence type="ECO:0000256" key="3">
    <source>
        <dbReference type="ARBA" id="ARBA00022555"/>
    </source>
</evidence>
<evidence type="ECO:0000256" key="13">
    <source>
        <dbReference type="HAMAP-Rule" id="MF_00184"/>
    </source>
</evidence>
<dbReference type="SUPFAM" id="SSF81271">
    <property type="entry name" value="TGS-like"/>
    <property type="match status" value="1"/>
</dbReference>
<dbReference type="Gene3D" id="3.40.50.800">
    <property type="entry name" value="Anticodon-binding domain"/>
    <property type="match status" value="1"/>
</dbReference>
<keyword evidence="2 13" id="KW-0963">Cytoplasm</keyword>
<feature type="binding site" evidence="13">
    <location>
        <position position="433"/>
    </location>
    <ligand>
        <name>Zn(2+)</name>
        <dbReference type="ChEBI" id="CHEBI:29105"/>
        <note>catalytic</note>
    </ligand>
</feature>
<dbReference type="SMART" id="SM00863">
    <property type="entry name" value="tRNA_SAD"/>
    <property type="match status" value="1"/>
</dbReference>